<comment type="caution">
    <text evidence="5">The sequence shown here is derived from an EMBL/GenBank/DDBJ whole genome shotgun (WGS) entry which is preliminary data.</text>
</comment>
<name>A0AAP0WS49_LIQFO</name>
<keyword evidence="1" id="KW-0175">Coiled coil</keyword>
<dbReference type="PANTHER" id="PTHR35705:SF2">
    <property type="entry name" value="WPP DOMAIN-INTERACTING TAIL-ANCHORED PROTEIN 2"/>
    <property type="match status" value="1"/>
</dbReference>
<feature type="region of interest" description="Disordered" evidence="2">
    <location>
        <begin position="611"/>
        <end position="635"/>
    </location>
</feature>
<evidence type="ECO:0000313" key="6">
    <source>
        <dbReference type="Proteomes" id="UP001415857"/>
    </source>
</evidence>
<evidence type="ECO:0000313" key="5">
    <source>
        <dbReference type="EMBL" id="KAK9277554.1"/>
    </source>
</evidence>
<dbReference type="PANTHER" id="PTHR35705">
    <property type="entry name" value="WPP DOMAIN-INTERACTING TAIL-ANCHORED PROTEIN 1"/>
    <property type="match status" value="1"/>
</dbReference>
<feature type="transmembrane region" description="Helical" evidence="3">
    <location>
        <begin position="710"/>
        <end position="730"/>
    </location>
</feature>
<evidence type="ECO:0000256" key="2">
    <source>
        <dbReference type="SAM" id="MobiDB-lite"/>
    </source>
</evidence>
<keyword evidence="3" id="KW-1133">Transmembrane helix</keyword>
<accession>A0AAP0WS49</accession>
<dbReference type="EMBL" id="JBBPBK010000010">
    <property type="protein sequence ID" value="KAK9277554.1"/>
    <property type="molecule type" value="Genomic_DNA"/>
</dbReference>
<dbReference type="SUPFAM" id="SSF57997">
    <property type="entry name" value="Tropomyosin"/>
    <property type="match status" value="1"/>
</dbReference>
<feature type="domain" description="WIT1/2 N-terminal helical bundle" evidence="4">
    <location>
        <begin position="36"/>
        <end position="184"/>
    </location>
</feature>
<feature type="coiled-coil region" evidence="1">
    <location>
        <begin position="225"/>
        <end position="252"/>
    </location>
</feature>
<feature type="coiled-coil region" evidence="1">
    <location>
        <begin position="358"/>
        <end position="545"/>
    </location>
</feature>
<dbReference type="Pfam" id="PF26581">
    <property type="entry name" value="WIT1_2_N"/>
    <property type="match status" value="1"/>
</dbReference>
<dbReference type="Proteomes" id="UP001415857">
    <property type="component" value="Unassembled WGS sequence"/>
</dbReference>
<dbReference type="AlphaFoldDB" id="A0AAP0WS49"/>
<dbReference type="InterPro" id="IPR039976">
    <property type="entry name" value="WIT1/WIT2"/>
</dbReference>
<protein>
    <recommendedName>
        <fullName evidence="4">WIT1/2 N-terminal helical bundle domain-containing protein</fullName>
    </recommendedName>
</protein>
<reference evidence="5 6" key="1">
    <citation type="journal article" date="2024" name="Plant J.">
        <title>Genome sequences and population genomics reveal climatic adaptation and genomic divergence between two closely related sweetgum species.</title>
        <authorList>
            <person name="Xu W.Q."/>
            <person name="Ren C.Q."/>
            <person name="Zhang X.Y."/>
            <person name="Comes H.P."/>
            <person name="Liu X.H."/>
            <person name="Li Y.G."/>
            <person name="Kettle C.J."/>
            <person name="Jalonen R."/>
            <person name="Gaisberger H."/>
            <person name="Ma Y.Z."/>
            <person name="Qiu Y.X."/>
        </authorList>
    </citation>
    <scope>NUCLEOTIDE SEQUENCE [LARGE SCALE GENOMIC DNA]</scope>
    <source>
        <strain evidence="5">Hangzhou</strain>
    </source>
</reference>
<keyword evidence="3" id="KW-0812">Transmembrane</keyword>
<keyword evidence="6" id="KW-1185">Reference proteome</keyword>
<dbReference type="InterPro" id="IPR058610">
    <property type="entry name" value="WIT1_2_N"/>
</dbReference>
<sequence length="745" mass="85429">MDNYAVENINSGNPEPDKVHLQEVASSDGQGMQELGSAMKLLTRVDLDLAHSSEKLVNLHVLLMHALAWEHDFEEMTMKIDCILEDSIEKTLLFEESIEKALVYDFLSDIFDSEVRDLDNFMNTLQTEIIDARQNIFSCRHLREMFSIMKEKLHDSEESWKQSQEKLLEMKMLSSKLQRASLTFGHKNWEDDKEMDLSKKDQLSNINVKSKMQAAEQRRHSLWMLEKSLARKLDLEKRLLELIENEEQLKLKLHYTEQVALRMEETGELVWGRFLEAENAAEVFMGISKELVGRLQIVQFNLNGSMQRESESKSKHHDCIEQLKAKEAALQKLEGSHADPHEFQQAQTTDSKANLGEVFNLREKVKLLEEQLKIANTSNEASEEKLSMMENIIESLEENISKAESRAESAESKLTLLTETNLELTEELGFLKGHDGNTGKVSLLEKQSRDLEIQLQHAKASSEASKEQQDMLYDAIWDMETLIEDLKSKVSKAESKTETAEDSCVALSETNLELDRELSFMRSRMECLEASLQQANNEKEANAKDISIRSKLVMDMVMQLAVERERIQKQLYSLAKENRFLVEKVQSCKKDDSIVMLNNGDGDDKELLFSKLDSSNSPHTKTSKQEVMESSSKSLQVDEQSKYAPSCEAEVVSSISTTDAVDVVSKLESVKRIGLGQLNLKNLCISVYSPCPAIYFLYHFRLICVASIEFFLFFFFFLFVCFFSPTLLYFSRISYMVVCEYNKII</sequence>
<organism evidence="5 6">
    <name type="scientific">Liquidambar formosana</name>
    <name type="common">Formosan gum</name>
    <dbReference type="NCBI Taxonomy" id="63359"/>
    <lineage>
        <taxon>Eukaryota</taxon>
        <taxon>Viridiplantae</taxon>
        <taxon>Streptophyta</taxon>
        <taxon>Embryophyta</taxon>
        <taxon>Tracheophyta</taxon>
        <taxon>Spermatophyta</taxon>
        <taxon>Magnoliopsida</taxon>
        <taxon>eudicotyledons</taxon>
        <taxon>Gunneridae</taxon>
        <taxon>Pentapetalae</taxon>
        <taxon>Saxifragales</taxon>
        <taxon>Altingiaceae</taxon>
        <taxon>Liquidambar</taxon>
    </lineage>
</organism>
<evidence type="ECO:0000259" key="4">
    <source>
        <dbReference type="Pfam" id="PF26581"/>
    </source>
</evidence>
<gene>
    <name evidence="5" type="ORF">L1049_007099</name>
</gene>
<keyword evidence="3" id="KW-0472">Membrane</keyword>
<proteinExistence type="predicted"/>
<evidence type="ECO:0000256" key="1">
    <source>
        <dbReference type="SAM" id="Coils"/>
    </source>
</evidence>
<evidence type="ECO:0000256" key="3">
    <source>
        <dbReference type="SAM" id="Phobius"/>
    </source>
</evidence>